<evidence type="ECO:0000256" key="2">
    <source>
        <dbReference type="SAM" id="Phobius"/>
    </source>
</evidence>
<feature type="transmembrane region" description="Helical" evidence="2">
    <location>
        <begin position="23"/>
        <end position="46"/>
    </location>
</feature>
<accession>A0A9P3PUE9</accession>
<feature type="region of interest" description="Disordered" evidence="1">
    <location>
        <begin position="57"/>
        <end position="85"/>
    </location>
</feature>
<keyword evidence="2" id="KW-0472">Membrane</keyword>
<name>A0A9P3PUE9_LYOSH</name>
<feature type="compositionally biased region" description="Low complexity" evidence="1">
    <location>
        <begin position="247"/>
        <end position="263"/>
    </location>
</feature>
<feature type="compositionally biased region" description="Polar residues" evidence="1">
    <location>
        <begin position="282"/>
        <end position="300"/>
    </location>
</feature>
<evidence type="ECO:0000256" key="1">
    <source>
        <dbReference type="SAM" id="MobiDB-lite"/>
    </source>
</evidence>
<sequence length="346" mass="36418">MPVGDFPTANINGREVYSRKYHISGLAVAGLAGIGIVLAVLAYFYISHLLRKAVAPRVPSRMSNVAHTSDDTEAGGGTTDQSEKNSLMAWMRRRSRGRFADTTGSHRGGGLPPPPPLQQRSSSATLVEKPPGQAPTRMTSFFSRISIVPHLAAPPRAHNPDQRQRPAPPTGTFPSTVSSGIRRPNLHAAPTLSPPLAHGPHDAQSHANVVRANRTPLRSQAALADAGRSRSVPVSDPKVLQLASRLPGAAQPQTQGTQPLQTPSRSAPGGEGQRSAGATDLPKSSKTTVTDQTQGTSNGSPVREVERSGVIEDKTIVPGPKDSAAPVGEGRGERSPRSRETPAPPF</sequence>
<evidence type="ECO:0000313" key="3">
    <source>
        <dbReference type="EMBL" id="GLB42208.1"/>
    </source>
</evidence>
<feature type="region of interest" description="Disordered" evidence="1">
    <location>
        <begin position="98"/>
        <end position="137"/>
    </location>
</feature>
<feature type="region of interest" description="Disordered" evidence="1">
    <location>
        <begin position="246"/>
        <end position="346"/>
    </location>
</feature>
<dbReference type="AlphaFoldDB" id="A0A9P3PUE9"/>
<protein>
    <submittedName>
        <fullName evidence="3">Uncharacterized protein</fullName>
    </submittedName>
</protein>
<proteinExistence type="predicted"/>
<gene>
    <name evidence="3" type="ORF">LshimejAT787_1102230</name>
</gene>
<feature type="region of interest" description="Disordered" evidence="1">
    <location>
        <begin position="152"/>
        <end position="203"/>
    </location>
</feature>
<dbReference type="Proteomes" id="UP001063166">
    <property type="component" value="Unassembled WGS sequence"/>
</dbReference>
<feature type="compositionally biased region" description="Basic and acidic residues" evidence="1">
    <location>
        <begin position="330"/>
        <end position="340"/>
    </location>
</feature>
<feature type="compositionally biased region" description="Basic and acidic residues" evidence="1">
    <location>
        <begin position="303"/>
        <end position="315"/>
    </location>
</feature>
<evidence type="ECO:0000313" key="4">
    <source>
        <dbReference type="Proteomes" id="UP001063166"/>
    </source>
</evidence>
<keyword evidence="2" id="KW-0812">Transmembrane</keyword>
<keyword evidence="4" id="KW-1185">Reference proteome</keyword>
<comment type="caution">
    <text evidence="3">The sequence shown here is derived from an EMBL/GenBank/DDBJ whole genome shotgun (WGS) entry which is preliminary data.</text>
</comment>
<keyword evidence="2" id="KW-1133">Transmembrane helix</keyword>
<dbReference type="EMBL" id="BRPK01000011">
    <property type="protein sequence ID" value="GLB42208.1"/>
    <property type="molecule type" value="Genomic_DNA"/>
</dbReference>
<organism evidence="3 4">
    <name type="scientific">Lyophyllum shimeji</name>
    <name type="common">Hon-shimeji</name>
    <name type="synonym">Tricholoma shimeji</name>
    <dbReference type="NCBI Taxonomy" id="47721"/>
    <lineage>
        <taxon>Eukaryota</taxon>
        <taxon>Fungi</taxon>
        <taxon>Dikarya</taxon>
        <taxon>Basidiomycota</taxon>
        <taxon>Agaricomycotina</taxon>
        <taxon>Agaricomycetes</taxon>
        <taxon>Agaricomycetidae</taxon>
        <taxon>Agaricales</taxon>
        <taxon>Tricholomatineae</taxon>
        <taxon>Lyophyllaceae</taxon>
        <taxon>Lyophyllum</taxon>
    </lineage>
</organism>
<reference evidence="3" key="1">
    <citation type="submission" date="2022-07" db="EMBL/GenBank/DDBJ databases">
        <title>The genome of Lyophyllum shimeji provides insight into the initial evolution of ectomycorrhizal fungal genome.</title>
        <authorList>
            <person name="Kobayashi Y."/>
            <person name="Shibata T."/>
            <person name="Hirakawa H."/>
            <person name="Shigenobu S."/>
            <person name="Nishiyama T."/>
            <person name="Yamada A."/>
            <person name="Hasebe M."/>
            <person name="Kawaguchi M."/>
        </authorList>
    </citation>
    <scope>NUCLEOTIDE SEQUENCE</scope>
    <source>
        <strain evidence="3">AT787</strain>
    </source>
</reference>
<dbReference type="OrthoDB" id="3070802at2759"/>